<dbReference type="InterPro" id="IPR052713">
    <property type="entry name" value="FeoA"/>
</dbReference>
<organism evidence="3 4">
    <name type="scientific">Silvimonas iriomotensis</name>
    <dbReference type="NCBI Taxonomy" id="449662"/>
    <lineage>
        <taxon>Bacteria</taxon>
        <taxon>Pseudomonadati</taxon>
        <taxon>Pseudomonadota</taxon>
        <taxon>Betaproteobacteria</taxon>
        <taxon>Neisseriales</taxon>
        <taxon>Chitinibacteraceae</taxon>
        <taxon>Silvimonas</taxon>
    </lineage>
</organism>
<dbReference type="Pfam" id="PF04023">
    <property type="entry name" value="FeoA"/>
    <property type="match status" value="1"/>
</dbReference>
<dbReference type="InterPro" id="IPR038157">
    <property type="entry name" value="FeoA_core_dom"/>
</dbReference>
<feature type="domain" description="Ferrous iron transporter FeoA-like" evidence="2">
    <location>
        <begin position="2"/>
        <end position="74"/>
    </location>
</feature>
<protein>
    <recommendedName>
        <fullName evidence="2">Ferrous iron transporter FeoA-like domain-containing protein</fullName>
    </recommendedName>
</protein>
<dbReference type="Gene3D" id="2.30.30.90">
    <property type="match status" value="1"/>
</dbReference>
<evidence type="ECO:0000313" key="4">
    <source>
        <dbReference type="Proteomes" id="UP000637267"/>
    </source>
</evidence>
<accession>A0ABQ2PFJ8</accession>
<keyword evidence="1" id="KW-0408">Iron</keyword>
<dbReference type="PANTHER" id="PTHR42954:SF2">
    <property type="entry name" value="FE(2+) TRANSPORT PROTEIN A"/>
    <property type="match status" value="1"/>
</dbReference>
<dbReference type="SUPFAM" id="SSF50037">
    <property type="entry name" value="C-terminal domain of transcriptional repressors"/>
    <property type="match status" value="1"/>
</dbReference>
<dbReference type="RefSeq" id="WP_188707010.1">
    <property type="nucleotide sequence ID" value="NZ_BMLX01000009.1"/>
</dbReference>
<dbReference type="PANTHER" id="PTHR42954">
    <property type="entry name" value="FE(2+) TRANSPORT PROTEIN A"/>
    <property type="match status" value="1"/>
</dbReference>
<evidence type="ECO:0000313" key="3">
    <source>
        <dbReference type="EMBL" id="GGP24046.1"/>
    </source>
</evidence>
<dbReference type="EMBL" id="BMLX01000009">
    <property type="protein sequence ID" value="GGP24046.1"/>
    <property type="molecule type" value="Genomic_DNA"/>
</dbReference>
<keyword evidence="4" id="KW-1185">Reference proteome</keyword>
<evidence type="ECO:0000256" key="1">
    <source>
        <dbReference type="ARBA" id="ARBA00023004"/>
    </source>
</evidence>
<reference evidence="4" key="1">
    <citation type="journal article" date="2019" name="Int. J. Syst. Evol. Microbiol.">
        <title>The Global Catalogue of Microorganisms (GCM) 10K type strain sequencing project: providing services to taxonomists for standard genome sequencing and annotation.</title>
        <authorList>
            <consortium name="The Broad Institute Genomics Platform"/>
            <consortium name="The Broad Institute Genome Sequencing Center for Infectious Disease"/>
            <person name="Wu L."/>
            <person name="Ma J."/>
        </authorList>
    </citation>
    <scope>NUCLEOTIDE SEQUENCE [LARGE SCALE GENOMIC DNA]</scope>
    <source>
        <strain evidence="4">CGMCC 1.8859</strain>
    </source>
</reference>
<dbReference type="Proteomes" id="UP000637267">
    <property type="component" value="Unassembled WGS sequence"/>
</dbReference>
<dbReference type="InterPro" id="IPR008988">
    <property type="entry name" value="Transcriptional_repressor_C"/>
</dbReference>
<evidence type="ECO:0000259" key="2">
    <source>
        <dbReference type="SMART" id="SM00899"/>
    </source>
</evidence>
<proteinExistence type="predicted"/>
<dbReference type="SMART" id="SM00899">
    <property type="entry name" value="FeoA"/>
    <property type="match status" value="1"/>
</dbReference>
<comment type="caution">
    <text evidence="3">The sequence shown here is derived from an EMBL/GenBank/DDBJ whole genome shotgun (WGS) entry which is preliminary data.</text>
</comment>
<sequence>MCPLFELSLETPARVLKLHTPDELTQRLCALGLRPGREVTVLRRGWLGGPLQLRIGSTELMLRREHARAIDVEALLAREA</sequence>
<dbReference type="InterPro" id="IPR007167">
    <property type="entry name" value="Fe-transptr_FeoA-like"/>
</dbReference>
<name>A0ABQ2PFJ8_9NEIS</name>
<gene>
    <name evidence="3" type="ORF">GCM10010970_40460</name>
</gene>